<dbReference type="InterPro" id="IPR036259">
    <property type="entry name" value="MFS_trans_sf"/>
</dbReference>
<dbReference type="Pfam" id="PF07690">
    <property type="entry name" value="MFS_1"/>
    <property type="match status" value="1"/>
</dbReference>
<evidence type="ECO:0000256" key="1">
    <source>
        <dbReference type="ARBA" id="ARBA00004651"/>
    </source>
</evidence>
<protein>
    <submittedName>
        <fullName evidence="7">MFS transporter</fullName>
    </submittedName>
</protein>
<dbReference type="PROSITE" id="PS50850">
    <property type="entry name" value="MFS"/>
    <property type="match status" value="1"/>
</dbReference>
<evidence type="ECO:0000256" key="2">
    <source>
        <dbReference type="ARBA" id="ARBA00022692"/>
    </source>
</evidence>
<organism evidence="7 8">
    <name type="scientific">Actinospica acidithermotolerans</name>
    <dbReference type="NCBI Taxonomy" id="2828514"/>
    <lineage>
        <taxon>Bacteria</taxon>
        <taxon>Bacillati</taxon>
        <taxon>Actinomycetota</taxon>
        <taxon>Actinomycetes</taxon>
        <taxon>Catenulisporales</taxon>
        <taxon>Actinospicaceae</taxon>
        <taxon>Actinospica</taxon>
    </lineage>
</organism>
<evidence type="ECO:0000256" key="5">
    <source>
        <dbReference type="SAM" id="Phobius"/>
    </source>
</evidence>
<feature type="domain" description="Major facilitator superfamily (MFS) profile" evidence="6">
    <location>
        <begin position="176"/>
        <end position="403"/>
    </location>
</feature>
<dbReference type="GO" id="GO:0022857">
    <property type="term" value="F:transmembrane transporter activity"/>
    <property type="evidence" value="ECO:0007669"/>
    <property type="project" value="InterPro"/>
</dbReference>
<dbReference type="AlphaFoldDB" id="A0A941IF27"/>
<evidence type="ECO:0000313" key="8">
    <source>
        <dbReference type="Proteomes" id="UP000676325"/>
    </source>
</evidence>
<dbReference type="RefSeq" id="WP_212517021.1">
    <property type="nucleotide sequence ID" value="NZ_JAGSOH010000010.1"/>
</dbReference>
<proteinExistence type="predicted"/>
<evidence type="ECO:0000256" key="4">
    <source>
        <dbReference type="ARBA" id="ARBA00023136"/>
    </source>
</evidence>
<feature type="transmembrane region" description="Helical" evidence="5">
    <location>
        <begin position="283"/>
        <end position="303"/>
    </location>
</feature>
<evidence type="ECO:0000259" key="6">
    <source>
        <dbReference type="PROSITE" id="PS50850"/>
    </source>
</evidence>
<dbReference type="PANTHER" id="PTHR23514:SF13">
    <property type="entry name" value="INNER MEMBRANE PROTEIN YBJJ"/>
    <property type="match status" value="1"/>
</dbReference>
<feature type="transmembrane region" description="Helical" evidence="5">
    <location>
        <begin position="217"/>
        <end position="235"/>
    </location>
</feature>
<accession>A0A941IF27</accession>
<dbReference type="PANTHER" id="PTHR23514">
    <property type="entry name" value="BYPASS OF STOP CODON PROTEIN 6"/>
    <property type="match status" value="1"/>
</dbReference>
<dbReference type="EMBL" id="JAGSOH010000010">
    <property type="protein sequence ID" value="MBR7825870.1"/>
    <property type="molecule type" value="Genomic_DNA"/>
</dbReference>
<comment type="caution">
    <text evidence="7">The sequence shown here is derived from an EMBL/GenBank/DDBJ whole genome shotgun (WGS) entry which is preliminary data.</text>
</comment>
<dbReference type="Gene3D" id="1.20.1250.20">
    <property type="entry name" value="MFS general substrate transporter like domains"/>
    <property type="match status" value="2"/>
</dbReference>
<sequence length="403" mass="42192">MATTDASASKPAAHPVVDDVLRRARGATFVAFGAQGFAFAALTSEVANIQSRLKIDDGTLSILLAVVPVIAGVGSVLAGMLVSRYSTSVVLRYCQVLVLFAILLAGYTTSFVLMLPVLALFGLVLGGVDATSNMQAVALQKRYGRSIILAFHGAWALGAFAGSAAASLTAKFDGKVYSNLYLGSFIVIVPILLAFGPRLLRGIGDETLSAESKTIKIPWKPMGAICAVIAMAYLGDSTVSSAGGVYMEKELMAHGWQYTAVYAVYSVPLMIGRFSGDKLTDRFGGVLIARTAAVCAVLGFIVVGIAPDAWVALAGFAIVGLGISVMAPLTFAAAGRLDPHETGIAVARLNVFNYVGFLLGAPLLTSLWQAGMPYRPGWAIPCGLSVLMFVFAYGFNENRTVPA</sequence>
<keyword evidence="8" id="KW-1185">Reference proteome</keyword>
<dbReference type="GO" id="GO:0005886">
    <property type="term" value="C:plasma membrane"/>
    <property type="evidence" value="ECO:0007669"/>
    <property type="project" value="UniProtKB-SubCell"/>
</dbReference>
<feature type="transmembrane region" description="Helical" evidence="5">
    <location>
        <begin position="309"/>
        <end position="331"/>
    </location>
</feature>
<dbReference type="InterPro" id="IPR011701">
    <property type="entry name" value="MFS"/>
</dbReference>
<keyword evidence="3 5" id="KW-1133">Transmembrane helix</keyword>
<evidence type="ECO:0000313" key="7">
    <source>
        <dbReference type="EMBL" id="MBR7825870.1"/>
    </source>
</evidence>
<keyword evidence="4 5" id="KW-0472">Membrane</keyword>
<feature type="transmembrane region" description="Helical" evidence="5">
    <location>
        <begin position="351"/>
        <end position="371"/>
    </location>
</feature>
<dbReference type="SUPFAM" id="SSF103473">
    <property type="entry name" value="MFS general substrate transporter"/>
    <property type="match status" value="1"/>
</dbReference>
<feature type="transmembrane region" description="Helical" evidence="5">
    <location>
        <begin position="146"/>
        <end position="170"/>
    </location>
</feature>
<dbReference type="InterPro" id="IPR051788">
    <property type="entry name" value="MFS_Transporter"/>
</dbReference>
<feature type="transmembrane region" description="Helical" evidence="5">
    <location>
        <begin position="60"/>
        <end position="82"/>
    </location>
</feature>
<name>A0A941IF27_9ACTN</name>
<feature type="transmembrane region" description="Helical" evidence="5">
    <location>
        <begin position="377"/>
        <end position="395"/>
    </location>
</feature>
<gene>
    <name evidence="7" type="ORF">KDK95_06080</name>
</gene>
<dbReference type="InterPro" id="IPR020846">
    <property type="entry name" value="MFS_dom"/>
</dbReference>
<keyword evidence="2 5" id="KW-0812">Transmembrane</keyword>
<feature type="transmembrane region" description="Helical" evidence="5">
    <location>
        <begin position="113"/>
        <end position="134"/>
    </location>
</feature>
<feature type="transmembrane region" description="Helical" evidence="5">
    <location>
        <begin position="176"/>
        <end position="196"/>
    </location>
</feature>
<comment type="subcellular location">
    <subcellularLocation>
        <location evidence="1">Cell membrane</location>
        <topology evidence="1">Multi-pass membrane protein</topology>
    </subcellularLocation>
</comment>
<dbReference type="Proteomes" id="UP000676325">
    <property type="component" value="Unassembled WGS sequence"/>
</dbReference>
<feature type="transmembrane region" description="Helical" evidence="5">
    <location>
        <begin position="255"/>
        <end position="271"/>
    </location>
</feature>
<reference evidence="7" key="1">
    <citation type="submission" date="2021-04" db="EMBL/GenBank/DDBJ databases">
        <title>Genome based classification of Actinospica acidithermotolerans sp. nov., an actinobacterium isolated from an Indonesian hot spring.</title>
        <authorList>
            <person name="Kusuma A.B."/>
            <person name="Putra K.E."/>
            <person name="Nafisah S."/>
            <person name="Loh J."/>
            <person name="Nouioui I."/>
            <person name="Goodfellow M."/>
        </authorList>
    </citation>
    <scope>NUCLEOTIDE SEQUENCE</scope>
    <source>
        <strain evidence="7">MGRD01-02</strain>
    </source>
</reference>
<evidence type="ECO:0000256" key="3">
    <source>
        <dbReference type="ARBA" id="ARBA00022989"/>
    </source>
</evidence>
<dbReference type="CDD" id="cd17393">
    <property type="entry name" value="MFS_MosC_like"/>
    <property type="match status" value="1"/>
</dbReference>